<comment type="caution">
    <text evidence="1">The sequence shown here is derived from an EMBL/GenBank/DDBJ whole genome shotgun (WGS) entry which is preliminary data.</text>
</comment>
<dbReference type="EMBL" id="QHCS01000012">
    <property type="protein sequence ID" value="RHX83076.1"/>
    <property type="molecule type" value="Genomic_DNA"/>
</dbReference>
<accession>A0A8B3CIP6</accession>
<dbReference type="Proteomes" id="UP000266669">
    <property type="component" value="Unassembled WGS sequence"/>
</dbReference>
<organism evidence="1 2">
    <name type="scientific">Leptospira stimsonii</name>
    <dbReference type="NCBI Taxonomy" id="2202203"/>
    <lineage>
        <taxon>Bacteria</taxon>
        <taxon>Pseudomonadati</taxon>
        <taxon>Spirochaetota</taxon>
        <taxon>Spirochaetia</taxon>
        <taxon>Leptospirales</taxon>
        <taxon>Leptospiraceae</taxon>
        <taxon>Leptospira</taxon>
    </lineage>
</organism>
<dbReference type="AlphaFoldDB" id="A0A8B3CIP6"/>
<sequence length="96" mass="11308">MRFDYKFVLFVLSKTSPVIFQVLFELCWVEIGKNGIPKYISFEPRTSKLPVFDPSELSNRIDQRKCSLKVTFPEREFVGVPTKEKSKFFSCKIMIF</sequence>
<protein>
    <submittedName>
        <fullName evidence="1">Uncharacterized protein</fullName>
    </submittedName>
</protein>
<evidence type="ECO:0000313" key="2">
    <source>
        <dbReference type="Proteomes" id="UP000266669"/>
    </source>
</evidence>
<name>A0A8B3CIP6_9LEPT</name>
<evidence type="ECO:0000313" key="1">
    <source>
        <dbReference type="EMBL" id="RHX83076.1"/>
    </source>
</evidence>
<reference evidence="2" key="1">
    <citation type="submission" date="2018-05" db="EMBL/GenBank/DDBJ databases">
        <title>Leptospira yasudae sp. nov. and Leptospira stimsonii sp. nov., two pathogenic species of the genus Leptospira isolated from environmental sources.</title>
        <authorList>
            <person name="Casanovas-Massana A."/>
            <person name="Hamond C."/>
            <person name="Santos L.A."/>
            <person name="Hacker K.P."/>
            <person name="Balassiano I."/>
            <person name="Medeiros M.A."/>
            <person name="Reis M.G."/>
            <person name="Ko A.I."/>
            <person name="Wunder E.A."/>
        </authorList>
    </citation>
    <scope>NUCLEOTIDE SEQUENCE [LARGE SCALE GENOMIC DNA]</scope>
    <source>
        <strain evidence="2">AMB6-RJ</strain>
    </source>
</reference>
<proteinExistence type="predicted"/>
<gene>
    <name evidence="1" type="ORF">DLM78_23025</name>
</gene>